<dbReference type="Pfam" id="PF18454">
    <property type="entry name" value="Mtd_N"/>
    <property type="match status" value="1"/>
</dbReference>
<feature type="region of interest" description="Disordered" evidence="2">
    <location>
        <begin position="1"/>
        <end position="123"/>
    </location>
</feature>
<dbReference type="KEGG" id="dpm:FNV33_09130"/>
<organism evidence="4 7">
    <name type="scientific">Dolosigranulum pigrum</name>
    <dbReference type="NCBI Taxonomy" id="29394"/>
    <lineage>
        <taxon>Bacteria</taxon>
        <taxon>Bacillati</taxon>
        <taxon>Bacillota</taxon>
        <taxon>Bacilli</taxon>
        <taxon>Lactobacillales</taxon>
        <taxon>Carnobacteriaceae</taxon>
        <taxon>Dolosigranulum</taxon>
    </lineage>
</organism>
<dbReference type="Gene3D" id="1.20.5.320">
    <property type="entry name" value="6-Phosphogluconate Dehydrogenase, domain 3"/>
    <property type="match status" value="1"/>
</dbReference>
<sequence length="525" mass="57327">MAEKIPIRVQHRRKSASDWQNSEEILLAGELGVESDTGKVKVGDGTNRFSSLQYLTGPKGEQGETGPRGNPGPQGPRGNTGPPGPRGATGERGPEGNTGPRGERGPQGQTGETGPRGEKGDSVTVQSAQWLDNGNTQITFSDGFTAEVQKGQDGTVSLEGLSNEQIRTALSGVLDDYARSNHTHTSSDISDSITRIGTSASANKLVKTDSAGFLDIIHPNDSSPEKSIVTKKYLGQKLEQKADGSHTHTSFENLSIGDRLSFGDFGLQFSGGEHPSLTINHSESGDIMTARRHFVDFWKNFDIQGNVIKGLPIPTANDHAVNKKYVDDSTEETHIELGRMSQAFEEVLKLKANADEVIRTGDDDVQLGKHVTIDASNDGNYSASLFLKKNNHNYEFFTNAVGKFGAYDKAHSRTLFEADRNTFKHETNVDMSNNRIMNLPEPNGANQPATKSWTEGLISGLLREDSQVITQLQTKIEELEHKVQTLESRSGQVKNINNNRWLDVGIYPNGQLPSNSTNRLLFEEE</sequence>
<gene>
    <name evidence="4" type="ORF">FNV33_09130</name>
    <name evidence="5" type="ORF">FNV33_09485</name>
    <name evidence="6" type="ORF">FNV33_09840</name>
</gene>
<evidence type="ECO:0000313" key="5">
    <source>
        <dbReference type="EMBL" id="QDO92211.1"/>
    </source>
</evidence>
<feature type="coiled-coil region" evidence="1">
    <location>
        <begin position="462"/>
        <end position="496"/>
    </location>
</feature>
<dbReference type="EMBL" id="CP041626">
    <property type="protein sequence ID" value="QDO92211.1"/>
    <property type="molecule type" value="Genomic_DNA"/>
</dbReference>
<dbReference type="InterPro" id="IPR008160">
    <property type="entry name" value="Collagen"/>
</dbReference>
<dbReference type="GO" id="GO:0005615">
    <property type="term" value="C:extracellular space"/>
    <property type="evidence" value="ECO:0007669"/>
    <property type="project" value="TreeGrafter"/>
</dbReference>
<evidence type="ECO:0000259" key="3">
    <source>
        <dbReference type="Pfam" id="PF18454"/>
    </source>
</evidence>
<dbReference type="KEGG" id="dpm:FNV33_09485"/>
<dbReference type="EMBL" id="CP041626">
    <property type="protein sequence ID" value="QDO92276.1"/>
    <property type="molecule type" value="Genomic_DNA"/>
</dbReference>
<dbReference type="SUPFAM" id="SSF69349">
    <property type="entry name" value="Phage fibre proteins"/>
    <property type="match status" value="1"/>
</dbReference>
<accession>A0A516GKU6</accession>
<dbReference type="PANTHER" id="PTHR24023">
    <property type="entry name" value="COLLAGEN ALPHA"/>
    <property type="match status" value="1"/>
</dbReference>
<evidence type="ECO:0000256" key="1">
    <source>
        <dbReference type="SAM" id="Coils"/>
    </source>
</evidence>
<evidence type="ECO:0000256" key="2">
    <source>
        <dbReference type="SAM" id="MobiDB-lite"/>
    </source>
</evidence>
<dbReference type="Pfam" id="PF01391">
    <property type="entry name" value="Collagen"/>
    <property type="match status" value="1"/>
</dbReference>
<evidence type="ECO:0000313" key="4">
    <source>
        <dbReference type="EMBL" id="QDO92146.1"/>
    </source>
</evidence>
<reference evidence="4 7" key="1">
    <citation type="submission" date="2019-07" db="EMBL/GenBank/DDBJ databases">
        <title>Genome assembly of a nasal isolate of Dolosigranulum pigrum from a chronic sinusitis patient.</title>
        <authorList>
            <person name="Baig S."/>
            <person name="Overballe-Petersen S."/>
            <person name="Kaspar U."/>
            <person name="Rendboe A."/>
            <person name="de Man T."/>
            <person name="Liu C."/>
            <person name="Price L.B."/>
            <person name="Stegger M."/>
            <person name="Becker K."/>
            <person name="Skytt Andersen P."/>
        </authorList>
    </citation>
    <scope>NUCLEOTIDE SEQUENCE [LARGE SCALE GENOMIC DNA]</scope>
    <source>
        <strain evidence="4 7">83VPs-KB5</strain>
    </source>
</reference>
<protein>
    <recommendedName>
        <fullName evidence="3">Major tropism determinant N-terminal domain-containing protein</fullName>
    </recommendedName>
</protein>
<feature type="domain" description="Major tropism determinant N-terminal" evidence="3">
    <location>
        <begin position="9"/>
        <end position="46"/>
    </location>
</feature>
<dbReference type="InterPro" id="IPR041352">
    <property type="entry name" value="Mtd_N"/>
</dbReference>
<dbReference type="Proteomes" id="UP000315953">
    <property type="component" value="Chromosome"/>
</dbReference>
<proteinExistence type="predicted"/>
<dbReference type="RefSeq" id="WP_143333818.1">
    <property type="nucleotide sequence ID" value="NZ_CP041626.1"/>
</dbReference>
<dbReference type="AlphaFoldDB" id="A0A516GKU6"/>
<dbReference type="EMBL" id="CP041626">
    <property type="protein sequence ID" value="QDO92146.1"/>
    <property type="molecule type" value="Genomic_DNA"/>
</dbReference>
<keyword evidence="1" id="KW-0175">Coiled coil</keyword>
<dbReference type="GO" id="GO:0031012">
    <property type="term" value="C:extracellular matrix"/>
    <property type="evidence" value="ECO:0007669"/>
    <property type="project" value="TreeGrafter"/>
</dbReference>
<name>A0A516GKU6_9LACT</name>
<dbReference type="KEGG" id="dpm:FNV33_09840"/>
<evidence type="ECO:0000313" key="7">
    <source>
        <dbReference type="Proteomes" id="UP000315953"/>
    </source>
</evidence>
<evidence type="ECO:0000313" key="6">
    <source>
        <dbReference type="EMBL" id="QDO92276.1"/>
    </source>
</evidence>
<dbReference type="InterPro" id="IPR050149">
    <property type="entry name" value="Collagen_superfamily"/>
</dbReference>
<dbReference type="PANTHER" id="PTHR24023:SF1082">
    <property type="entry name" value="COLLAGEN TRIPLE HELIX REPEAT"/>
    <property type="match status" value="1"/>
</dbReference>